<dbReference type="Gene3D" id="3.40.50.1100">
    <property type="match status" value="2"/>
</dbReference>
<protein>
    <submittedName>
        <fullName evidence="6">D-cysteine desulfhydrase</fullName>
    </submittedName>
</protein>
<dbReference type="AlphaFoldDB" id="A0A285L9K1"/>
<dbReference type="InterPro" id="IPR027278">
    <property type="entry name" value="ACCD_DCysDesulf"/>
</dbReference>
<keyword evidence="7" id="KW-1185">Reference proteome</keyword>
<dbReference type="PIRSF" id="PIRSF006278">
    <property type="entry name" value="ACCD_DCysDesulf"/>
    <property type="match status" value="1"/>
</dbReference>
<evidence type="ECO:0000256" key="3">
    <source>
        <dbReference type="ARBA" id="ARBA00022898"/>
    </source>
</evidence>
<sequence>MELDDRPALPLLHARLPEVADDLPFRRLGTAPTPVRPLHELPTGVAPVWLKDESRYGDGGWGGNKVRKLEWLLPEAVRTGRRTLLTVGGVGTNWGLAAALYGRELGLHTVLALIDQPIDEHVRAQLARLEASGAEIHRTRTKSRTVLTAPLLYAKHWRPGAAPFYLPAGGSAPLGVLGYVEAGLEIAAQVRAGVLPEPSHVVTAIGSGGTAAGLVLGLRLAGLRTRVFGVVVNDTLRLDAPTLLRLADRTIALLRKRGAVFEAPALTTDDLEITRNWLGPGYGHPIPAATEAADLAGDSEGLALEPVYTAKALAALLSHNAKGSFGTGPVLFLNTNGPR</sequence>
<evidence type="ECO:0000256" key="4">
    <source>
        <dbReference type="PIRSR" id="PIRSR006278-2"/>
    </source>
</evidence>
<dbReference type="STRING" id="1379680.GCA_001612615_04906"/>
<dbReference type="Proteomes" id="UP000219565">
    <property type="component" value="Unassembled WGS sequence"/>
</dbReference>
<dbReference type="EMBL" id="OBEG01000003">
    <property type="protein sequence ID" value="SNY81628.1"/>
    <property type="molecule type" value="Genomic_DNA"/>
</dbReference>
<evidence type="ECO:0000259" key="5">
    <source>
        <dbReference type="Pfam" id="PF00291"/>
    </source>
</evidence>
<evidence type="ECO:0000256" key="1">
    <source>
        <dbReference type="ARBA" id="ARBA00001933"/>
    </source>
</evidence>
<comment type="similarity">
    <text evidence="2">Belongs to the ACC deaminase/D-cysteine desulfhydrase family.</text>
</comment>
<dbReference type="Pfam" id="PF00291">
    <property type="entry name" value="PALP"/>
    <property type="match status" value="1"/>
</dbReference>
<dbReference type="GO" id="GO:0019148">
    <property type="term" value="F:D-cysteine desulfhydrase activity"/>
    <property type="evidence" value="ECO:0007669"/>
    <property type="project" value="TreeGrafter"/>
</dbReference>
<dbReference type="InterPro" id="IPR001926">
    <property type="entry name" value="TrpB-like_PALP"/>
</dbReference>
<keyword evidence="3 4" id="KW-0663">Pyridoxal phosphate</keyword>
<dbReference type="PANTHER" id="PTHR43780:SF2">
    <property type="entry name" value="1-AMINOCYCLOPROPANE-1-CARBOXYLATE DEAMINASE-RELATED"/>
    <property type="match status" value="1"/>
</dbReference>
<feature type="modified residue" description="N6-(pyridoxal phosphate)lysine" evidence="4">
    <location>
        <position position="65"/>
    </location>
</feature>
<evidence type="ECO:0000313" key="6">
    <source>
        <dbReference type="EMBL" id="SNY81628.1"/>
    </source>
</evidence>
<feature type="domain" description="Tryptophan synthase beta chain-like PALP" evidence="5">
    <location>
        <begin position="28"/>
        <end position="335"/>
    </location>
</feature>
<dbReference type="PANTHER" id="PTHR43780">
    <property type="entry name" value="1-AMINOCYCLOPROPANE-1-CARBOXYLATE DEAMINASE-RELATED"/>
    <property type="match status" value="1"/>
</dbReference>
<organism evidence="6 7">
    <name type="scientific">Nocardia amikacinitolerans</name>
    <dbReference type="NCBI Taxonomy" id="756689"/>
    <lineage>
        <taxon>Bacteria</taxon>
        <taxon>Bacillati</taxon>
        <taxon>Actinomycetota</taxon>
        <taxon>Actinomycetes</taxon>
        <taxon>Mycobacteriales</taxon>
        <taxon>Nocardiaceae</taxon>
        <taxon>Nocardia</taxon>
    </lineage>
</organism>
<evidence type="ECO:0000313" key="7">
    <source>
        <dbReference type="Proteomes" id="UP000219565"/>
    </source>
</evidence>
<gene>
    <name evidence="6" type="ORF">SAMN04244553_3230</name>
</gene>
<dbReference type="InterPro" id="IPR036052">
    <property type="entry name" value="TrpB-like_PALP_sf"/>
</dbReference>
<dbReference type="GO" id="GO:1901605">
    <property type="term" value="P:alpha-amino acid metabolic process"/>
    <property type="evidence" value="ECO:0007669"/>
    <property type="project" value="UniProtKB-ARBA"/>
</dbReference>
<dbReference type="OrthoDB" id="9801249at2"/>
<proteinExistence type="inferred from homology"/>
<name>A0A285L9K1_9NOCA</name>
<dbReference type="SUPFAM" id="SSF53686">
    <property type="entry name" value="Tryptophan synthase beta subunit-like PLP-dependent enzymes"/>
    <property type="match status" value="1"/>
</dbReference>
<reference evidence="6 7" key="1">
    <citation type="submission" date="2017-09" db="EMBL/GenBank/DDBJ databases">
        <authorList>
            <person name="Ehlers B."/>
            <person name="Leendertz F.H."/>
        </authorList>
    </citation>
    <scope>NUCLEOTIDE SEQUENCE [LARGE SCALE GENOMIC DNA]</scope>
    <source>
        <strain evidence="6 7">DSM 45537</strain>
    </source>
</reference>
<dbReference type="RefSeq" id="WP_097246080.1">
    <property type="nucleotide sequence ID" value="NZ_JAMTCW010000007.1"/>
</dbReference>
<evidence type="ECO:0000256" key="2">
    <source>
        <dbReference type="ARBA" id="ARBA00008639"/>
    </source>
</evidence>
<accession>A0A285L9K1</accession>
<comment type="cofactor">
    <cofactor evidence="1">
        <name>pyridoxal 5'-phosphate</name>
        <dbReference type="ChEBI" id="CHEBI:597326"/>
    </cofactor>
</comment>